<reference evidence="2 3" key="1">
    <citation type="submission" date="2021-07" db="EMBL/GenBank/DDBJ databases">
        <title>Paraburkholderia edwinii protects Aspergillus sp. from phenazines by acting as a toxin sponge.</title>
        <authorList>
            <person name="Dahlstrom K.M."/>
            <person name="Newman D.K."/>
        </authorList>
    </citation>
    <scope>NUCLEOTIDE SEQUENCE [LARGE SCALE GENOMIC DNA]</scope>
    <source>
        <strain evidence="2 3">Pe01</strain>
    </source>
</reference>
<dbReference type="Proteomes" id="UP000826462">
    <property type="component" value="Chromosome 1"/>
</dbReference>
<gene>
    <name evidence="2" type="ORF">KZJ38_13120</name>
</gene>
<feature type="compositionally biased region" description="Basic and acidic residues" evidence="1">
    <location>
        <begin position="70"/>
        <end position="87"/>
    </location>
</feature>
<dbReference type="RefSeq" id="WP_219796306.1">
    <property type="nucleotide sequence ID" value="NZ_CP080095.1"/>
</dbReference>
<keyword evidence="3" id="KW-1185">Reference proteome</keyword>
<evidence type="ECO:0000313" key="3">
    <source>
        <dbReference type="Proteomes" id="UP000826462"/>
    </source>
</evidence>
<protein>
    <submittedName>
        <fullName evidence="2">Uncharacterized protein</fullName>
    </submittedName>
</protein>
<organism evidence="2 3">
    <name type="scientific">Paraburkholderia edwinii</name>
    <dbReference type="NCBI Taxonomy" id="2861782"/>
    <lineage>
        <taxon>Bacteria</taxon>
        <taxon>Pseudomonadati</taxon>
        <taxon>Pseudomonadota</taxon>
        <taxon>Betaproteobacteria</taxon>
        <taxon>Burkholderiales</taxon>
        <taxon>Burkholderiaceae</taxon>
        <taxon>Paraburkholderia</taxon>
    </lineage>
</organism>
<evidence type="ECO:0000313" key="2">
    <source>
        <dbReference type="EMBL" id="QYD67313.1"/>
    </source>
</evidence>
<proteinExistence type="predicted"/>
<accession>A0ABX8UK51</accession>
<feature type="region of interest" description="Disordered" evidence="1">
    <location>
        <begin position="1"/>
        <end position="38"/>
    </location>
</feature>
<dbReference type="EMBL" id="CP080095">
    <property type="protein sequence ID" value="QYD67313.1"/>
    <property type="molecule type" value="Genomic_DNA"/>
</dbReference>
<evidence type="ECO:0000256" key="1">
    <source>
        <dbReference type="SAM" id="MobiDB-lite"/>
    </source>
</evidence>
<name>A0ABX8UK51_9BURK</name>
<sequence>MHISESFPRTTHVPDAGPPHAVSGDMRHAALSNGPPNISATAHSYGAAVSGHRIGHIDPRSTDATAGLSRRTDRIDETQPRVKDERASQPANEPVLRLRGGGGVHGKSSRDDQDRAQLMPEGESSSYRAHHGGASGSAAERVAAMTKRSELQSRLDRAKAELAEAKQKYQSAVADLDAMRAHLLRLEDERARFAGDPAHRDEIQRQWRAANDDYHAKTFAAWPYRTAVERYEKECRRLENKLSKLPRG</sequence>
<feature type="region of interest" description="Disordered" evidence="1">
    <location>
        <begin position="51"/>
        <end position="150"/>
    </location>
</feature>